<dbReference type="InterPro" id="IPR037523">
    <property type="entry name" value="VOC_core"/>
</dbReference>
<dbReference type="Pfam" id="PF00903">
    <property type="entry name" value="Glyoxalase"/>
    <property type="match status" value="1"/>
</dbReference>
<name>A0ABU4RVE6_9GAMM</name>
<dbReference type="Proteomes" id="UP001273505">
    <property type="component" value="Unassembled WGS sequence"/>
</dbReference>
<dbReference type="PROSITE" id="PS51819">
    <property type="entry name" value="VOC"/>
    <property type="match status" value="1"/>
</dbReference>
<protein>
    <submittedName>
        <fullName evidence="2">VOC family protein</fullName>
    </submittedName>
</protein>
<dbReference type="InterPro" id="IPR004360">
    <property type="entry name" value="Glyas_Fos-R_dOase_dom"/>
</dbReference>
<feature type="domain" description="VOC" evidence="1">
    <location>
        <begin position="6"/>
        <end position="116"/>
    </location>
</feature>
<dbReference type="PANTHER" id="PTHR33993:SF1">
    <property type="entry name" value="GLYOXALASE FAMILY PROTEIN"/>
    <property type="match status" value="1"/>
</dbReference>
<organism evidence="2 3">
    <name type="scientific">Gilvimarinus gilvus</name>
    <dbReference type="NCBI Taxonomy" id="3058038"/>
    <lineage>
        <taxon>Bacteria</taxon>
        <taxon>Pseudomonadati</taxon>
        <taxon>Pseudomonadota</taxon>
        <taxon>Gammaproteobacteria</taxon>
        <taxon>Cellvibrionales</taxon>
        <taxon>Cellvibrionaceae</taxon>
        <taxon>Gilvimarinus</taxon>
    </lineage>
</organism>
<evidence type="ECO:0000313" key="3">
    <source>
        <dbReference type="Proteomes" id="UP001273505"/>
    </source>
</evidence>
<reference evidence="2 3" key="1">
    <citation type="submission" date="2023-11" db="EMBL/GenBank/DDBJ databases">
        <title>Gilvimarinus fulvus sp. nov., isolated from the surface of Kelp.</title>
        <authorList>
            <person name="Sun Y.Y."/>
            <person name="Gong Y."/>
            <person name="Du Z.J."/>
        </authorList>
    </citation>
    <scope>NUCLEOTIDE SEQUENCE [LARGE SCALE GENOMIC DNA]</scope>
    <source>
        <strain evidence="2 3">SDUM040013</strain>
    </source>
</reference>
<evidence type="ECO:0000313" key="2">
    <source>
        <dbReference type="EMBL" id="MDX6848845.1"/>
    </source>
</evidence>
<dbReference type="PANTHER" id="PTHR33993">
    <property type="entry name" value="GLYOXALASE-RELATED"/>
    <property type="match status" value="1"/>
</dbReference>
<evidence type="ECO:0000259" key="1">
    <source>
        <dbReference type="PROSITE" id="PS51819"/>
    </source>
</evidence>
<dbReference type="InterPro" id="IPR052164">
    <property type="entry name" value="Anthracycline_SecMetBiosynth"/>
</dbReference>
<keyword evidence="3" id="KW-1185">Reference proteome</keyword>
<dbReference type="SUPFAM" id="SSF54593">
    <property type="entry name" value="Glyoxalase/Bleomycin resistance protein/Dihydroxybiphenyl dioxygenase"/>
    <property type="match status" value="1"/>
</dbReference>
<dbReference type="Gene3D" id="3.10.180.10">
    <property type="entry name" value="2,3-Dihydroxybiphenyl 1,2-Dioxygenase, domain 1"/>
    <property type="match status" value="1"/>
</dbReference>
<dbReference type="InterPro" id="IPR029068">
    <property type="entry name" value="Glyas_Bleomycin-R_OHBP_Dase"/>
</dbReference>
<sequence>MDYHNNIQYLEIPSQDLDATKAFFQAAFNWIFTDYGSEYTAFTSATIEGGFFKSSAVSRTEQGACLIIFYSTDLEETEQLVVGAGATIVQPTFEFPGGRRFHFCEPGGSEFAVWSDT</sequence>
<dbReference type="RefSeq" id="WP_302723887.1">
    <property type="nucleotide sequence ID" value="NZ_JAULRU010000705.1"/>
</dbReference>
<proteinExistence type="predicted"/>
<dbReference type="EMBL" id="JAXAFO010000007">
    <property type="protein sequence ID" value="MDX6848845.1"/>
    <property type="molecule type" value="Genomic_DNA"/>
</dbReference>
<gene>
    <name evidence="2" type="ORF">SCD92_05695</name>
</gene>
<dbReference type="CDD" id="cd07247">
    <property type="entry name" value="SgaA_N_like"/>
    <property type="match status" value="1"/>
</dbReference>
<accession>A0ABU4RVE6</accession>
<comment type="caution">
    <text evidence="2">The sequence shown here is derived from an EMBL/GenBank/DDBJ whole genome shotgun (WGS) entry which is preliminary data.</text>
</comment>